<evidence type="ECO:0000256" key="8">
    <source>
        <dbReference type="ARBA" id="ARBA00048679"/>
    </source>
</evidence>
<keyword evidence="12" id="KW-1185">Reference proteome</keyword>
<dbReference type="EC" id="2.7.11.1" evidence="1"/>
<feature type="region of interest" description="Disordered" evidence="9">
    <location>
        <begin position="769"/>
        <end position="820"/>
    </location>
</feature>
<feature type="compositionally biased region" description="Pro residues" evidence="9">
    <location>
        <begin position="2264"/>
        <end position="2277"/>
    </location>
</feature>
<comment type="catalytic activity">
    <reaction evidence="7">
        <text>L-threonyl-[protein] + ATP = O-phospho-L-threonyl-[protein] + ADP + H(+)</text>
        <dbReference type="Rhea" id="RHEA:46608"/>
        <dbReference type="Rhea" id="RHEA-COMP:11060"/>
        <dbReference type="Rhea" id="RHEA-COMP:11605"/>
        <dbReference type="ChEBI" id="CHEBI:15378"/>
        <dbReference type="ChEBI" id="CHEBI:30013"/>
        <dbReference type="ChEBI" id="CHEBI:30616"/>
        <dbReference type="ChEBI" id="CHEBI:61977"/>
        <dbReference type="ChEBI" id="CHEBI:456216"/>
        <dbReference type="EC" id="2.7.11.1"/>
    </reaction>
</comment>
<reference evidence="11 12" key="1">
    <citation type="journal article" date="2022" name="bioRxiv">
        <title>Genomics of Preaxostyla Flagellates Illuminates Evolutionary Transitions and the Path Towards Mitochondrial Loss.</title>
        <authorList>
            <person name="Novak L.V.F."/>
            <person name="Treitli S.C."/>
            <person name="Pyrih J."/>
            <person name="Halakuc P."/>
            <person name="Pipaliya S.V."/>
            <person name="Vacek V."/>
            <person name="Brzon O."/>
            <person name="Soukal P."/>
            <person name="Eme L."/>
            <person name="Dacks J.B."/>
            <person name="Karnkowska A."/>
            <person name="Elias M."/>
            <person name="Hampl V."/>
        </authorList>
    </citation>
    <scope>NUCLEOTIDE SEQUENCE [LARGE SCALE GENOMIC DNA]</scope>
    <source>
        <strain evidence="11">NAU3</strain>
        <tissue evidence="11">Gut</tissue>
    </source>
</reference>
<evidence type="ECO:0000313" key="11">
    <source>
        <dbReference type="EMBL" id="KAK2961453.1"/>
    </source>
</evidence>
<evidence type="ECO:0000313" key="12">
    <source>
        <dbReference type="Proteomes" id="UP001281761"/>
    </source>
</evidence>
<protein>
    <recommendedName>
        <fullName evidence="1">non-specific serine/threonine protein kinase</fullName>
        <ecNumber evidence="1">2.7.11.1</ecNumber>
    </recommendedName>
</protein>
<keyword evidence="4" id="KW-0547">Nucleotide-binding</keyword>
<feature type="compositionally biased region" description="Basic and acidic residues" evidence="9">
    <location>
        <begin position="297"/>
        <end position="312"/>
    </location>
</feature>
<dbReference type="PANTHER" id="PTHR22983">
    <property type="entry name" value="PROTEIN KINASE RELATED"/>
    <property type="match status" value="1"/>
</dbReference>
<evidence type="ECO:0000256" key="5">
    <source>
        <dbReference type="ARBA" id="ARBA00022777"/>
    </source>
</evidence>
<dbReference type="EMBL" id="JARBJD010000016">
    <property type="protein sequence ID" value="KAK2961453.1"/>
    <property type="molecule type" value="Genomic_DNA"/>
</dbReference>
<feature type="compositionally biased region" description="Polar residues" evidence="9">
    <location>
        <begin position="3198"/>
        <end position="3216"/>
    </location>
</feature>
<feature type="compositionally biased region" description="Polar residues" evidence="9">
    <location>
        <begin position="773"/>
        <end position="791"/>
    </location>
</feature>
<evidence type="ECO:0000256" key="7">
    <source>
        <dbReference type="ARBA" id="ARBA00047899"/>
    </source>
</evidence>
<feature type="compositionally biased region" description="Acidic residues" evidence="9">
    <location>
        <begin position="808"/>
        <end position="820"/>
    </location>
</feature>
<feature type="compositionally biased region" description="Polar residues" evidence="9">
    <location>
        <begin position="1655"/>
        <end position="1665"/>
    </location>
</feature>
<evidence type="ECO:0000256" key="6">
    <source>
        <dbReference type="ARBA" id="ARBA00022840"/>
    </source>
</evidence>
<feature type="compositionally biased region" description="Low complexity" evidence="9">
    <location>
        <begin position="680"/>
        <end position="689"/>
    </location>
</feature>
<dbReference type="Proteomes" id="UP001281761">
    <property type="component" value="Unassembled WGS sequence"/>
</dbReference>
<organism evidence="11 12">
    <name type="scientific">Blattamonas nauphoetae</name>
    <dbReference type="NCBI Taxonomy" id="2049346"/>
    <lineage>
        <taxon>Eukaryota</taxon>
        <taxon>Metamonada</taxon>
        <taxon>Preaxostyla</taxon>
        <taxon>Oxymonadida</taxon>
        <taxon>Blattamonas</taxon>
    </lineage>
</organism>
<feature type="compositionally biased region" description="Polar residues" evidence="9">
    <location>
        <begin position="594"/>
        <end position="605"/>
    </location>
</feature>
<gene>
    <name evidence="11" type="ORF">BLNAU_3574</name>
</gene>
<proteinExistence type="predicted"/>
<keyword evidence="3" id="KW-0808">Transferase</keyword>
<sequence>MQTPGSNISGEHTYVNLGFIGGGVNGTVYQTGNYRINTVNESLFSRKTISPDSTSLFNTPTSDQNVDQDGTVDDKLDFWSLGIILYEAMTGHSPFHEHLDAYDPKSLSDEGISYPDTMSDNFRGFLKGLLKKDPKERSGLSWMSSHPFLSEKTELQSPALSIPKFIRTNSFSSIEAETPSSIVQSSENELSSVFCLQNEILKDAHTRLIRFIHRDGLLRETIRPTLVTSLPSVQSIRSFSQLKFLDNFVDGEVSGSESLDVALSLEQEKKNIDKTVPRKPKSIIKPKIVRRKSTKGMKSDNDKADSLKENISKPKSKKKQLKRLQSTTVGNVKKKIEKKILTKVKTKVKTVVTKLSGSSQFQKRTSRHQQEENDEPLKLEVSVKRAESSHNLVPLLQVKESPRFTRFTPGERKSSRHLPKLQVETTFSDESSLSSLANEALSVFFKEKLNPVYTSLFIRTPSPFGSTVHSSHSSEYTSTRNVPLFQQPLSSRVSWSEEFSPDIPYHPSSHSSMHNKPRRSIPSKPNVPPPRMTRQRSRSFSGMIVNPDKPLSARQVVSYSPSQKHRDHSSATDSNNLPTSSQMNIFTSRRRTPRNSSQPTKSSLLSHRRRVPLTSFSVPPIIRNCSSAPNLTSHRTTDDIPLRNRLKTRFLSPPHTPSEHSFVESLRPMSARARIHTAFRTSTPTPRTSVRQRSKQTTNDGEEHWEDTEDGHDSEQPGNIVSLFIPRQSITPTESSVASSSFMSDSVWSGSGSGLVLFKRLQNALQQANQAQGSQEITPQEVQPQKPSPESVSDILETVESDARENSTDNESEWQSDDDVSEIMSLRSPFATQRHILSPAKKHAVLAIAEDEPDDSESSFGEEEEGLITSIVLPSIGLASVGLESIHSDHGFSSSSSFTSEGTSDSLSVSTSDFLINSKDQLSKRYSSKRMPSSRTPLTQILCRKRNFRFVHPPTRIPKPLLILSHRQLFQTTDSPSPPVNTSRTQNVKPKLNDKILSHFNNLLKSDEAIRDAFSIHSELPQEVSSNLIKLMSAYTAIINNASTPDTDTFLSAQIISTLLIRNGVVCTPPSAFHHVGTRPIFPTPPNLIPLIFHNSDPFQPLSDTPDPNHPTPTSRCFPSFGTYEMNIGFAGMPHEVLLSESPAFLTPLPHFASLLRPNLNEFSTTLPYSSPRMDIPEFVHREITSNPDTFLPPPNPITPHFDTIGPTPIYPNPPIPEWLGSRWGVFRWLPIKDFVSTSLSLVSACGNRACRIKVPHIRSKLTLPSLTVDEMMTLLNTPFQIDPRYSETTQGVRHDVARLFNIDWLGTASSFTTAVRGFTHLIRTITACSRAFFSSIVGSFWNGSFKPHWANKAKAQQNQPSHLFEEDEWLVALIFAVSPLLFNFSIDPSNLVFTRPYFDDFGQPNLHLSDDCNADTCPIYPFTFLRWSHLLSLAFPTIEVTPNSSILPRDIVTHILFAGRIAHRQLEQQFNKNSSAFISPIPLDPNLPFDRPNGVCPTEEVVIEYYQNQVSELRIASLDAICAVLDLVQSLSTTVNLSSHATQVFTKLVTLNLPCVGTISNTTGCLLNISRELTQCVVATLFGGRSRCNFEPIGNLLCCALHGSASCNCVREWKSELKAEPLDADPKAIYKYQGGKNVSNIQTELVSPTEPPATASTSDSSVHTMPSPYESHVSLSKNKEPSLHKLYRVLQTHEQIIQNTPAIPTLCTKAQYEAVCSIATGMVTLFSTLLFPSFPAMAENPDLLFAGEVRGTWEAEYVRLSSFQRRQQPPRAQPVITPNENLNTAPKSYLYSLSTVKAPMPYVRAMVQSSDHTVTDKEICPEQSAPTDKFEIASFIRSELFNNYIHPKHWANPGFWSFPFGMTHFIEPELWTNPDESDFPTFPPFVTFLLEFYVLSATTCHQDTSTPIFRSYQTALVHTTRLLLWMIRISPEEPIVPVLSRSFLAQTKTCLVDVIAALLQIPTIFIINRYKSRLGVLSNYVLTYYLSDSALVDAKINGTMTEVRAAKAAQKKQNSLVQTIINHFNPHHSERGEEIRQPTQMNDNSPFLTVVAAVLDQTIENISVCALLDQKGNLSRSGESGQAILISLDKDSEGNSFYSQQPTTASKSSIMYGSHNVDHHIMCVQAIYGLFSITFVGGQFSPYLFKPILDDYMSMSAGIIGVPQYVTNTQSNSLYHQWTDSERVELEPGESESSKIHVLSSGHLTVKKDSYKPVFVRLRFQVAKLSLNSFLDLPCVPWVTESSLDEALNSPVSSVAYFQPLLPPSPTSPPPPPPLPLDATPVSEPHQVQSSIRLSPFCLPAHILRLTSVMSLMIPRNYPVSPLSFSYKIRQQATNIQQDPMSVVFNIVKQQAIWIPKQTLALFTEDFRRLETTPTLNTAYYHSRTPKYLMKLYVFSQQVPALIQTRSFGGENELLSLLQHIPDQKISTQAKTQNKHIYDHGLPFPINLAKAHDTHIPVIDGFNRRKRSQEGHYLPTILLPWVNTSASLSGMLYQHHLSMISALLCAFFAFSESMSHSSFEVTGNPEEYFNRIKVVPKKILDRSHSIHIASNSGGMKSPQLYMINQNTVKVVSSQVRPQNIVGRFESIKTILQGWWMVSVPKLLDNDGTVIHPHRPTQKKAAISGPDTSNKGRIQDYTKEIMETESTHHSIDNSFSGSLSTHPLFPIWGASTNMFPLHSRNQVRTREKVYLSTLLHDTSQAQNDENYIEKEFNPHSVMFSQADLLSVFRLLAQSPSLSEQTSSEISEIAALNQAEKIPYVNTLPILVQFPLMQTSPFCIITSTLPRESTTSGRCYHTTVLNTSERGPPFTDIYPHLMPLYQPTLATDVIIRSIPTSPPLRNSVSRRKIPQKLDLSYRGMKILEELPLAGPQNISLALVNTEDCSPIDKNLNASPFPTHLSDSANPIWLVDLLIWAAYALSAPPPASFGFSGGYFPQHQVNCIGDSISQTPINPVLSFISRVTREVLCHIHETNTIREDKLEKYVPIIDSQEVQSQQKPKSPHSIEMTSHTDSNHIFYLLSMRPQIVRPVNSTSIISSIRVSLDLISSHFPHTIFTDFAPEPVLSTKNTDELVIGNPQFRVYLSSEAMQAAVPFMTDNEFSFSSALYLYFISSVSLWDSIMALLNAFQYTEAPSPIAFTFGTPLCSYLSSTQNEANRVSNIIDTRTHLSDHPSQESRNHRLMSSHSHLKTRRTKVRKISSPSLNSAGSIRQLPNTDMLNPEDSSLMYSYNSSMGSTRFEILSTNSLFLSFQMMYYVFSAICRLARPTLSRAFDPKPEALPLLITPQQLAHHGFTNYVPQTHFATIPTLVRDFRKPYDVVNPFWTDAMSLFSHNTAQAMRILSHFSAPQFKQSLEEWNLHGQAVTSPQSIVDQTRQRALETYPFLINILWEIGASPLTLVHIEQLINQMKTTEKDNTSTIQTHSYKGYLGSRSNSFSASSFSTQSSFYEGSDAEDRMEVERIWLTEQKKLTNESRKREFSFLKSALSVHRIYTNSQSFLNDLQKSSMSVLASNSPKIRYCFDFVLASEYPINDPMKRFNSLSGFFEPNEKPAIRPILPFYTQLTGEIMIPRLLTVTQFELIDSVFNFFTKMLNHRDNRDVLARFNMTKYILSTLPFIISLFLITTDENLFLIAPYDLIGNEHSTPYTTTHLAPRLLNVDGEEKEVIMLLPDPVTIPIDNPLYSVPIIPFSSPPTAILLKPPPFLPILRISACITGMLLHLELAASQSNSLKEELTSLQGFDVVLVILSSILSYFPSSAIYNITLPFKSVGLRAAALQLITTLSTHSPFLANYSRHLYNVSKSKPAFK</sequence>
<dbReference type="Gene3D" id="1.10.510.10">
    <property type="entry name" value="Transferase(Phosphotransferase) domain 1"/>
    <property type="match status" value="1"/>
</dbReference>
<dbReference type="InterPro" id="IPR000719">
    <property type="entry name" value="Prot_kinase_dom"/>
</dbReference>
<dbReference type="SMART" id="SM00220">
    <property type="entry name" value="S_TKc"/>
    <property type="match status" value="1"/>
</dbReference>
<feature type="compositionally biased region" description="Basic residues" evidence="9">
    <location>
        <begin position="3178"/>
        <end position="3196"/>
    </location>
</feature>
<comment type="catalytic activity">
    <reaction evidence="8">
        <text>L-seryl-[protein] + ATP = O-phospho-L-seryl-[protein] + ADP + H(+)</text>
        <dbReference type="Rhea" id="RHEA:17989"/>
        <dbReference type="Rhea" id="RHEA-COMP:9863"/>
        <dbReference type="Rhea" id="RHEA-COMP:11604"/>
        <dbReference type="ChEBI" id="CHEBI:15378"/>
        <dbReference type="ChEBI" id="CHEBI:29999"/>
        <dbReference type="ChEBI" id="CHEBI:30616"/>
        <dbReference type="ChEBI" id="CHEBI:83421"/>
        <dbReference type="ChEBI" id="CHEBI:456216"/>
        <dbReference type="EC" id="2.7.11.1"/>
    </reaction>
</comment>
<feature type="region of interest" description="Disordered" evidence="9">
    <location>
        <begin position="679"/>
        <end position="719"/>
    </location>
</feature>
<feature type="region of interest" description="Disordered" evidence="9">
    <location>
        <begin position="506"/>
        <end position="606"/>
    </location>
</feature>
<feature type="compositionally biased region" description="Basic and acidic residues" evidence="9">
    <location>
        <begin position="368"/>
        <end position="377"/>
    </location>
</feature>
<keyword evidence="6" id="KW-0067">ATP-binding</keyword>
<keyword evidence="5" id="KW-0418">Kinase</keyword>
<keyword evidence="2" id="KW-0723">Serine/threonine-protein kinase</keyword>
<feature type="compositionally biased region" description="Basic and acidic residues" evidence="9">
    <location>
        <begin position="3167"/>
        <end position="3177"/>
    </location>
</feature>
<evidence type="ECO:0000256" key="1">
    <source>
        <dbReference type="ARBA" id="ARBA00012513"/>
    </source>
</evidence>
<dbReference type="PANTHER" id="PTHR22983:SF6">
    <property type="entry name" value="SERINE_THREONINE-PROTEIN KINASE 36"/>
    <property type="match status" value="1"/>
</dbReference>
<comment type="caution">
    <text evidence="11">The sequence shown here is derived from an EMBL/GenBank/DDBJ whole genome shotgun (WGS) entry which is preliminary data.</text>
</comment>
<evidence type="ECO:0000256" key="2">
    <source>
        <dbReference type="ARBA" id="ARBA00022527"/>
    </source>
</evidence>
<feature type="region of interest" description="Disordered" evidence="9">
    <location>
        <begin position="355"/>
        <end position="377"/>
    </location>
</feature>
<evidence type="ECO:0000256" key="4">
    <source>
        <dbReference type="ARBA" id="ARBA00022741"/>
    </source>
</evidence>
<feature type="region of interest" description="Disordered" evidence="9">
    <location>
        <begin position="1646"/>
        <end position="1676"/>
    </location>
</feature>
<name>A0ABQ9YCG1_9EUKA</name>
<evidence type="ECO:0000259" key="10">
    <source>
        <dbReference type="PROSITE" id="PS50011"/>
    </source>
</evidence>
<dbReference type="SUPFAM" id="SSF56112">
    <property type="entry name" value="Protein kinase-like (PK-like)"/>
    <property type="match status" value="1"/>
</dbReference>
<feature type="region of interest" description="Disordered" evidence="9">
    <location>
        <begin position="2264"/>
        <end position="2283"/>
    </location>
</feature>
<feature type="compositionally biased region" description="Polar residues" evidence="9">
    <location>
        <begin position="571"/>
        <end position="587"/>
    </location>
</feature>
<evidence type="ECO:0000256" key="9">
    <source>
        <dbReference type="SAM" id="MobiDB-lite"/>
    </source>
</evidence>
<feature type="compositionally biased region" description="Acidic residues" evidence="9">
    <location>
        <begin position="703"/>
        <end position="712"/>
    </location>
</feature>
<accession>A0ABQ9YCG1</accession>
<dbReference type="InterPro" id="IPR011009">
    <property type="entry name" value="Kinase-like_dom_sf"/>
</dbReference>
<evidence type="ECO:0000256" key="3">
    <source>
        <dbReference type="ARBA" id="ARBA00022679"/>
    </source>
</evidence>
<dbReference type="Pfam" id="PF00069">
    <property type="entry name" value="Pkinase"/>
    <property type="match status" value="1"/>
</dbReference>
<dbReference type="PROSITE" id="PS50011">
    <property type="entry name" value="PROTEIN_KINASE_DOM"/>
    <property type="match status" value="1"/>
</dbReference>
<feature type="region of interest" description="Disordered" evidence="9">
    <location>
        <begin position="3167"/>
        <end position="3216"/>
    </location>
</feature>
<feature type="domain" description="Protein kinase" evidence="10">
    <location>
        <begin position="1"/>
        <end position="149"/>
    </location>
</feature>
<feature type="region of interest" description="Disordered" evidence="9">
    <location>
        <begin position="290"/>
        <end position="326"/>
    </location>
</feature>